<dbReference type="EMBL" id="BBNS01000030">
    <property type="protein sequence ID" value="GAL72762.1"/>
    <property type="molecule type" value="Genomic_DNA"/>
</dbReference>
<reference evidence="5" key="1">
    <citation type="journal article" date="2014" name="Genome Announc.">
        <title>Draft Genome Sequence of Marine Flavobacterium Jejuia pallidilutea Strain 11shimoA1 and Pigmentation Mutants.</title>
        <authorList>
            <person name="Takatani N."/>
            <person name="Nakanishi M."/>
            <person name="Meirelles P."/>
            <person name="Mino S."/>
            <person name="Suda W."/>
            <person name="Oshima K."/>
            <person name="Hattori M."/>
            <person name="Ohkuma M."/>
            <person name="Hosokawa M."/>
            <person name="Miyashita K."/>
            <person name="Thompson F.L."/>
            <person name="Niwa A."/>
            <person name="Sawabe T."/>
            <person name="Sawabe T."/>
        </authorList>
    </citation>
    <scope>NUCLEOTIDE SEQUENCE [LARGE SCALE GENOMIC DNA]</scope>
    <source>
        <strain evidence="5">JCM 19538</strain>
    </source>
</reference>
<evidence type="ECO:0000313" key="4">
    <source>
        <dbReference type="Proteomes" id="UP000029646"/>
    </source>
</evidence>
<gene>
    <name evidence="1" type="ORF">JCM19301_1068</name>
    <name evidence="2" type="ORF">JCM19302_3256</name>
    <name evidence="3" type="ORF">JCM19538_1601</name>
</gene>
<dbReference type="EMBL" id="BBNY01000002">
    <property type="protein sequence ID" value="GAL88275.1"/>
    <property type="molecule type" value="Genomic_DNA"/>
</dbReference>
<dbReference type="RefSeq" id="WP_042244417.1">
    <property type="nucleotide sequence ID" value="NZ_BBNR01000012.1"/>
</dbReference>
<dbReference type="STRING" id="504487.JCM19538_1601"/>
<keyword evidence="5" id="KW-1185">Reference proteome</keyword>
<organism evidence="2 4">
    <name type="scientific">Jejuia pallidilutea</name>
    <dbReference type="NCBI Taxonomy" id="504487"/>
    <lineage>
        <taxon>Bacteria</taxon>
        <taxon>Pseudomonadati</taxon>
        <taxon>Bacteroidota</taxon>
        <taxon>Flavobacteriia</taxon>
        <taxon>Flavobacteriales</taxon>
        <taxon>Flavobacteriaceae</taxon>
        <taxon>Jejuia</taxon>
    </lineage>
</organism>
<dbReference type="Proteomes" id="UP000029646">
    <property type="component" value="Unassembled WGS sequence"/>
</dbReference>
<dbReference type="EMBL" id="BBNR01000012">
    <property type="protein sequence ID" value="GAL67781.1"/>
    <property type="molecule type" value="Genomic_DNA"/>
</dbReference>
<dbReference type="AlphaFoldDB" id="A0A090WZG0"/>
<name>A0A090WZG0_9FLAO</name>
<protein>
    <submittedName>
        <fullName evidence="2">Uncharacterized protein</fullName>
    </submittedName>
</protein>
<evidence type="ECO:0000313" key="5">
    <source>
        <dbReference type="Proteomes" id="UP000030184"/>
    </source>
</evidence>
<proteinExistence type="predicted"/>
<dbReference type="eggNOG" id="ENOG5032TKQ">
    <property type="taxonomic scope" value="Bacteria"/>
</dbReference>
<dbReference type="OrthoDB" id="1450356at2"/>
<comment type="caution">
    <text evidence="2">The sequence shown here is derived from an EMBL/GenBank/DDBJ whole genome shotgun (WGS) entry which is preliminary data.</text>
</comment>
<evidence type="ECO:0000313" key="3">
    <source>
        <dbReference type="EMBL" id="GAL88275.1"/>
    </source>
</evidence>
<evidence type="ECO:0000313" key="1">
    <source>
        <dbReference type="EMBL" id="GAL67781.1"/>
    </source>
</evidence>
<evidence type="ECO:0000313" key="2">
    <source>
        <dbReference type="EMBL" id="GAL72762.1"/>
    </source>
</evidence>
<dbReference type="Proteomes" id="UP000029641">
    <property type="component" value="Unassembled WGS sequence"/>
</dbReference>
<accession>A0A090WZG0</accession>
<sequence>MTTIKSKKFTASFVIGLQKGYTKNLLTKQDVIKALQQEQEQLIHTKNVYLSAAISNCDIVLSGQVEPSVKLEFINYPKFPLSEKDFKENVLLLAKKILKALEQNRSVVVFHDEIVMLEGTEIIDPRITKTNL</sequence>
<dbReference type="Proteomes" id="UP000030184">
    <property type="component" value="Unassembled WGS sequence"/>
</dbReference>